<proteinExistence type="predicted"/>
<organism evidence="2 3">
    <name type="scientific">Halobium palmae</name>
    <dbReference type="NCBI Taxonomy" id="1776492"/>
    <lineage>
        <taxon>Archaea</taxon>
        <taxon>Methanobacteriati</taxon>
        <taxon>Methanobacteriota</taxon>
        <taxon>Stenosarchaea group</taxon>
        <taxon>Halobacteria</taxon>
        <taxon>Halobacteriales</taxon>
        <taxon>Haloferacaceae</taxon>
        <taxon>Halobium</taxon>
    </lineage>
</organism>
<dbReference type="Proteomes" id="UP001596328">
    <property type="component" value="Unassembled WGS sequence"/>
</dbReference>
<evidence type="ECO:0000313" key="3">
    <source>
        <dbReference type="Proteomes" id="UP001596328"/>
    </source>
</evidence>
<comment type="caution">
    <text evidence="2">The sequence shown here is derived from an EMBL/GenBank/DDBJ whole genome shotgun (WGS) entry which is preliminary data.</text>
</comment>
<keyword evidence="1" id="KW-0472">Membrane</keyword>
<evidence type="ECO:0008006" key="4">
    <source>
        <dbReference type="Google" id="ProtNLM"/>
    </source>
</evidence>
<keyword evidence="1" id="KW-1133">Transmembrane helix</keyword>
<keyword evidence="1" id="KW-0812">Transmembrane</keyword>
<evidence type="ECO:0000256" key="1">
    <source>
        <dbReference type="SAM" id="Phobius"/>
    </source>
</evidence>
<protein>
    <recommendedName>
        <fullName evidence="4">Flagellin</fullName>
    </recommendedName>
</protein>
<dbReference type="EMBL" id="JBHSWU010000135">
    <property type="protein sequence ID" value="MFC6724263.1"/>
    <property type="molecule type" value="Genomic_DNA"/>
</dbReference>
<keyword evidence="3" id="KW-1185">Reference proteome</keyword>
<dbReference type="AlphaFoldDB" id="A0ABD5RZ21"/>
<name>A0ABD5RZ21_9EURY</name>
<gene>
    <name evidence="2" type="ORF">ACFQE1_07725</name>
</gene>
<feature type="transmembrane region" description="Helical" evidence="1">
    <location>
        <begin position="12"/>
        <end position="36"/>
    </location>
</feature>
<accession>A0ABD5RZ21</accession>
<reference evidence="2 3" key="1">
    <citation type="journal article" date="2019" name="Int. J. Syst. Evol. Microbiol.">
        <title>The Global Catalogue of Microorganisms (GCM) 10K type strain sequencing project: providing services to taxonomists for standard genome sequencing and annotation.</title>
        <authorList>
            <consortium name="The Broad Institute Genomics Platform"/>
            <consortium name="The Broad Institute Genome Sequencing Center for Infectious Disease"/>
            <person name="Wu L."/>
            <person name="Ma J."/>
        </authorList>
    </citation>
    <scope>NUCLEOTIDE SEQUENCE [LARGE SCALE GENOMIC DNA]</scope>
    <source>
        <strain evidence="2 3">NBRC 111368</strain>
    </source>
</reference>
<evidence type="ECO:0000313" key="2">
    <source>
        <dbReference type="EMBL" id="MFC6724263.1"/>
    </source>
</evidence>
<sequence>MVTAGGEQDRAQLMLIGAVALAFVILGFVTVFNALVVDAGGSSAVGADVGGGEEFNHEVRRDVRTLTIRVDHGRIYADENRLTKDLNHATAEYSRVLAETHAATGPVATNVSYDGIRTPGTRVVQNETQPLGATTPVTNGRVGWFVLLLDTTTLDASESFDVTVDGDSAGEDITYSFSDRAESDGVYVNVTGASGTTTSTVCHPANDEMLVDLVRGSSYTSDCEFGGIDTVDGPVSVTFSGDIDTEGEYDIVTDDTNPNGLSPCPAGGAPGPCNARAVWVAEITTTYDSPSVSYRATQNVTIYPSA</sequence>